<feature type="domain" description="NUP160 C-terminal TPR" evidence="6">
    <location>
        <begin position="965"/>
        <end position="1101"/>
    </location>
</feature>
<dbReference type="Pfam" id="PF23345">
    <property type="entry name" value="NUP160_helical"/>
    <property type="match status" value="1"/>
</dbReference>
<dbReference type="GO" id="GO:0005643">
    <property type="term" value="C:nuclear pore"/>
    <property type="evidence" value="ECO:0007669"/>
    <property type="project" value="TreeGrafter"/>
</dbReference>
<dbReference type="EMBL" id="GEDC01015933">
    <property type="protein sequence ID" value="JAS21365.1"/>
    <property type="molecule type" value="Transcribed_RNA"/>
</dbReference>
<dbReference type="Pfam" id="PF11715">
    <property type="entry name" value="Beta-prop_Nup120_160"/>
    <property type="match status" value="1"/>
</dbReference>
<dbReference type="PANTHER" id="PTHR21286:SF0">
    <property type="entry name" value="NUCLEAR PORE COMPLEX PROTEIN NUP160"/>
    <property type="match status" value="1"/>
</dbReference>
<evidence type="ECO:0008006" key="9">
    <source>
        <dbReference type="Google" id="ProtNLM"/>
    </source>
</evidence>
<dbReference type="InterPro" id="IPR021717">
    <property type="entry name" value="Nucleoporin_Nup160"/>
</dbReference>
<evidence type="ECO:0000259" key="6">
    <source>
        <dbReference type="Pfam" id="PF23347"/>
    </source>
</evidence>
<dbReference type="Pfam" id="PF23354">
    <property type="entry name" value="TPR_NUP160_120_M"/>
    <property type="match status" value="1"/>
</dbReference>
<evidence type="ECO:0000256" key="2">
    <source>
        <dbReference type="ARBA" id="ARBA00022448"/>
    </source>
</evidence>
<gene>
    <name evidence="8" type="ORF">g.13858</name>
</gene>
<dbReference type="PANTHER" id="PTHR21286">
    <property type="entry name" value="NUCLEAR PORE COMPLEX PROTEIN NUP160"/>
    <property type="match status" value="1"/>
</dbReference>
<evidence type="ECO:0000313" key="8">
    <source>
        <dbReference type="EMBL" id="JAS21365.1"/>
    </source>
</evidence>
<keyword evidence="3" id="KW-0539">Nucleus</keyword>
<protein>
    <recommendedName>
        <fullName evidence="9">Nuclear pore complex protein Nup160 homolog</fullName>
    </recommendedName>
</protein>
<evidence type="ECO:0000256" key="3">
    <source>
        <dbReference type="ARBA" id="ARBA00023242"/>
    </source>
</evidence>
<keyword evidence="2" id="KW-0813">Transport</keyword>
<evidence type="ECO:0000259" key="5">
    <source>
        <dbReference type="Pfam" id="PF23345"/>
    </source>
</evidence>
<dbReference type="AlphaFoldDB" id="A0A1B6D726"/>
<dbReference type="InterPro" id="IPR056536">
    <property type="entry name" value="TPR_NUP160_C"/>
</dbReference>
<accession>A0A1B6D726</accession>
<evidence type="ECO:0000256" key="1">
    <source>
        <dbReference type="ARBA" id="ARBA00004123"/>
    </source>
</evidence>
<evidence type="ECO:0000259" key="4">
    <source>
        <dbReference type="Pfam" id="PF11715"/>
    </source>
</evidence>
<feature type="domain" description="NUP160 middle TPR" evidence="7">
    <location>
        <begin position="767"/>
        <end position="939"/>
    </location>
</feature>
<sequence>MDSLLQFREVSPDQTQPVKWKEWTLNTGGTPSTLQDIKVQQRAGGFCFKNHPNRFIYWKTNHDLLELVEESLNYNLIGNHIRYRFADTPILEGVSVHETNNSVVILVPTVSSVHRLTYIHPDKLKKQDIGDIRVTSIFKDVTAAAAKDPTTYYVTNTSPSLPHTAASCLTPKGEAVFALAVSSGSILIVNLEPLSGVATTIELRQDSIMNRFLYGFTDAFLGRSSEDLVAVSMVLHCINKEIYLFSLSRNGQLRAWSCEKSNCLMNDVSDRIQNSMLGGQSHVIRKAVNNRGNLILCIFYCYSENSHIVIVEPEFKSGLLHCTRLYSTNTSGNYDLVEVMLSDEGKEVWCLWVTGSGETAISHTTQNSGTWSWVTLEAVPPMELTLDQMLDPRQTYVDAIFQPGLFSVADITKALSIYRRSVDADSVGLDLRQRVNMAVEAEIQAEVSQYELNDEEYLDISDRCWSRLYSCCVQYLQTGTPAIGLLALPRGEVVMVKKAGLSILRTLDPIESLMLGSTQFFSDDGVKGLANRLQSVDPGEEAWMKLDIALQQSAPINPVIQNIAAALISEKGTLPAVYDINECDLHEAIKSVLHMITQSPKFTNSLQDNFHGELGVSTVINTLKQVTTMRLNVCRNILLLLELYNSPNLEYLSEQIMKMCYQLWVVHWACSVTTKGPDSVLMLKQFVLYHKGITQNSILDSAAALSCSIWPTINSRELAAFLLDTKQYILLQDLARIAPHDTWQLMLAESYLEIGEPYKAFDLVLSNNANVSYYLDVIRKFEHQNYPDLVLRLAEIAICEADEDDDNLATLHSISFLHHLKLGHYDDAYRSLEANPMEERREDCLRQLVLALVSARRLDLLLSFPYRGMLAKFESFLETRARSLDVASATIYYNILFSFHVNNENYRKAAAVKLEHGLRAEDPETHKNCFVICLNTLLLVTPEYAWIVKPTCTALQEDNTELLEVQDIRRLFHLASAKCKLRNCPVDASPREIVALCVTEGHYKTALRLCHLCGFRDDLLRYSLESLANACVHVSDNDKAWEWLLQNEISDLVVGDANAVVMAWRLLEYLLHKYEVDKESILHKAIAEKLMSLNVFLPRWLE</sequence>
<feature type="non-terminal residue" evidence="8">
    <location>
        <position position="1102"/>
    </location>
</feature>
<evidence type="ECO:0000259" key="7">
    <source>
        <dbReference type="Pfam" id="PF23354"/>
    </source>
</evidence>
<feature type="domain" description="NUP160 helical" evidence="5">
    <location>
        <begin position="588"/>
        <end position="651"/>
    </location>
</feature>
<proteinExistence type="predicted"/>
<dbReference type="InterPro" id="IPR056535">
    <property type="entry name" value="TPR_NUP160_M"/>
</dbReference>
<name>A0A1B6D726_9HEMI</name>
<comment type="subcellular location">
    <subcellularLocation>
        <location evidence="1">Nucleus</location>
    </subcellularLocation>
</comment>
<dbReference type="Pfam" id="PF23347">
    <property type="entry name" value="TPR_Nup160_C"/>
    <property type="match status" value="1"/>
</dbReference>
<reference evidence="8" key="1">
    <citation type="submission" date="2015-12" db="EMBL/GenBank/DDBJ databases">
        <title>De novo transcriptome assembly of four potential Pierce s Disease insect vectors from Arizona vineyards.</title>
        <authorList>
            <person name="Tassone E.E."/>
        </authorList>
    </citation>
    <scope>NUCLEOTIDE SEQUENCE</scope>
</reference>
<dbReference type="InterPro" id="IPR059141">
    <property type="entry name" value="Beta-prop_Nup120_160"/>
</dbReference>
<organism evidence="8">
    <name type="scientific">Clastoptera arizonana</name>
    <name type="common">Arizona spittle bug</name>
    <dbReference type="NCBI Taxonomy" id="38151"/>
    <lineage>
        <taxon>Eukaryota</taxon>
        <taxon>Metazoa</taxon>
        <taxon>Ecdysozoa</taxon>
        <taxon>Arthropoda</taxon>
        <taxon>Hexapoda</taxon>
        <taxon>Insecta</taxon>
        <taxon>Pterygota</taxon>
        <taxon>Neoptera</taxon>
        <taxon>Paraneoptera</taxon>
        <taxon>Hemiptera</taxon>
        <taxon>Auchenorrhyncha</taxon>
        <taxon>Cercopoidea</taxon>
        <taxon>Clastopteridae</taxon>
        <taxon>Clastoptera</taxon>
    </lineage>
</organism>
<dbReference type="GO" id="GO:0017056">
    <property type="term" value="F:structural constituent of nuclear pore"/>
    <property type="evidence" value="ECO:0007669"/>
    <property type="project" value="TreeGrafter"/>
</dbReference>
<dbReference type="InterPro" id="IPR056547">
    <property type="entry name" value="NUP160_helical"/>
</dbReference>
<feature type="domain" description="Nucleoporin Nup120/160 beta-propeller" evidence="4">
    <location>
        <begin position="54"/>
        <end position="511"/>
    </location>
</feature>